<evidence type="ECO:0000313" key="1">
    <source>
        <dbReference type="EMBL" id="MCY1079895.1"/>
    </source>
</evidence>
<comment type="caution">
    <text evidence="1">The sequence shown here is derived from an EMBL/GenBank/DDBJ whole genome shotgun (WGS) entry which is preliminary data.</text>
</comment>
<accession>A0ABT4AE22</accession>
<dbReference type="Proteomes" id="UP001207654">
    <property type="component" value="Unassembled WGS sequence"/>
</dbReference>
<protein>
    <recommendedName>
        <fullName evidence="3">Lipoprotein</fullName>
    </recommendedName>
</protein>
<reference evidence="1 2" key="1">
    <citation type="submission" date="2022-11" db="EMBL/GenBank/DDBJ databases">
        <title>Minimal conservation of predation-associated metabolite biosynthetic gene clusters underscores biosynthetic potential of Myxococcota including descriptions for ten novel species: Archangium lansinium sp. nov., Myxococcus landrumus sp. nov., Nannocystis bai.</title>
        <authorList>
            <person name="Ahearne A."/>
            <person name="Stevens C."/>
            <person name="Phillips K."/>
        </authorList>
    </citation>
    <scope>NUCLEOTIDE SEQUENCE [LARGE SCALE GENOMIC DNA]</scope>
    <source>
        <strain evidence="1 2">MIWBW</strain>
    </source>
</reference>
<sequence>MPDGNWLLGTLMVLSLWGCSHSGATAFQEEPGSQAVVREASGDEPEEGVRLKGGTLSARIWVLIGQGQFAEAQALIAEGTAAGLLSQPVAARMLDRIALLNTRLGLLPASLQRAPNFPSQLKDFTLFEIKQMLDKKDFSLATRAQLDMVKKLLQDPDRLMEKMGTVR</sequence>
<proteinExistence type="predicted"/>
<dbReference type="RefSeq" id="WP_267538585.1">
    <property type="nucleotide sequence ID" value="NZ_JAPNKA010000001.1"/>
</dbReference>
<evidence type="ECO:0008006" key="3">
    <source>
        <dbReference type="Google" id="ProtNLM"/>
    </source>
</evidence>
<organism evidence="1 2">
    <name type="scientific">Archangium lansingense</name>
    <dbReference type="NCBI Taxonomy" id="2995310"/>
    <lineage>
        <taxon>Bacteria</taxon>
        <taxon>Pseudomonadati</taxon>
        <taxon>Myxococcota</taxon>
        <taxon>Myxococcia</taxon>
        <taxon>Myxococcales</taxon>
        <taxon>Cystobacterineae</taxon>
        <taxon>Archangiaceae</taxon>
        <taxon>Archangium</taxon>
    </lineage>
</organism>
<evidence type="ECO:0000313" key="2">
    <source>
        <dbReference type="Proteomes" id="UP001207654"/>
    </source>
</evidence>
<dbReference type="EMBL" id="JAPNKA010000001">
    <property type="protein sequence ID" value="MCY1079895.1"/>
    <property type="molecule type" value="Genomic_DNA"/>
</dbReference>
<gene>
    <name evidence="1" type="ORF">OV287_36125</name>
</gene>
<name>A0ABT4AE22_9BACT</name>
<keyword evidence="2" id="KW-1185">Reference proteome</keyword>